<proteinExistence type="predicted"/>
<comment type="caution">
    <text evidence="3">The sequence shown here is derived from an EMBL/GenBank/DDBJ whole genome shotgun (WGS) entry which is preliminary data.</text>
</comment>
<keyword evidence="4" id="KW-1185">Reference proteome</keyword>
<protein>
    <recommendedName>
        <fullName evidence="2">Peptidase S1 domain-containing protein</fullName>
    </recommendedName>
</protein>
<dbReference type="EMBL" id="JAXCGZ010003901">
    <property type="protein sequence ID" value="KAK7082734.1"/>
    <property type="molecule type" value="Genomic_DNA"/>
</dbReference>
<evidence type="ECO:0000313" key="4">
    <source>
        <dbReference type="Proteomes" id="UP001381693"/>
    </source>
</evidence>
<dbReference type="AlphaFoldDB" id="A0AAN9ACH1"/>
<accession>A0AAN9ACH1</accession>
<evidence type="ECO:0000256" key="1">
    <source>
        <dbReference type="SAM" id="SignalP"/>
    </source>
</evidence>
<dbReference type="InterPro" id="IPR009003">
    <property type="entry name" value="Peptidase_S1_PA"/>
</dbReference>
<evidence type="ECO:0000313" key="3">
    <source>
        <dbReference type="EMBL" id="KAK7082734.1"/>
    </source>
</evidence>
<feature type="chain" id="PRO_5042995022" description="Peptidase S1 domain-containing protein" evidence="1">
    <location>
        <begin position="29"/>
        <end position="378"/>
    </location>
</feature>
<dbReference type="InterPro" id="IPR001254">
    <property type="entry name" value="Trypsin_dom"/>
</dbReference>
<sequence>MKGEKLPTFVRAVAVILVLVTEMKKAKCMKVEDAMAMVLVARLESGENDPLAKALTESMQAAQKAISSKVDPNAIEESFVRRIKDIVSANGIDVVLPLDCGRNAFNSRNPLVPKKNPFPWIAALGSREQGLFHFRCTGIIIHESHILTDGNCVASPTINVVRLNVTTLPGIPAVENFVVGRRLHPSIRSKSDLLAGINIGILELAYPLKFNAYVQPACIPGLLDEDSARQTKRFQSTLVGFRNIEDGSRGRSGNLFLMPNSTTDFAPKCVLEIKAFNKMHPNRMNSLDNLLTEDHICVYRNYEMAGKSLVVQEMEAAGARRVKVIGLGGFANARTPVPIAYTSVQSHRFWIELVIKKFRDNTFRSLVREAEDRWKMKC</sequence>
<dbReference type="PANTHER" id="PTHR24260:SF136">
    <property type="entry name" value="GH08193P-RELATED"/>
    <property type="match status" value="1"/>
</dbReference>
<feature type="signal peptide" evidence="1">
    <location>
        <begin position="1"/>
        <end position="28"/>
    </location>
</feature>
<dbReference type="SMART" id="SM00020">
    <property type="entry name" value="Tryp_SPc"/>
    <property type="match status" value="1"/>
</dbReference>
<evidence type="ECO:0000259" key="2">
    <source>
        <dbReference type="PROSITE" id="PS50240"/>
    </source>
</evidence>
<gene>
    <name evidence="3" type="ORF">SK128_007302</name>
</gene>
<dbReference type="Gene3D" id="2.40.10.10">
    <property type="entry name" value="Trypsin-like serine proteases"/>
    <property type="match status" value="1"/>
</dbReference>
<dbReference type="Proteomes" id="UP001381693">
    <property type="component" value="Unassembled WGS sequence"/>
</dbReference>
<dbReference type="PROSITE" id="PS50240">
    <property type="entry name" value="TRYPSIN_DOM"/>
    <property type="match status" value="1"/>
</dbReference>
<dbReference type="InterPro" id="IPR043504">
    <property type="entry name" value="Peptidase_S1_PA_chymotrypsin"/>
</dbReference>
<keyword evidence="1" id="KW-0732">Signal</keyword>
<reference evidence="3 4" key="1">
    <citation type="submission" date="2023-11" db="EMBL/GenBank/DDBJ databases">
        <title>Halocaridina rubra genome assembly.</title>
        <authorList>
            <person name="Smith C."/>
        </authorList>
    </citation>
    <scope>NUCLEOTIDE SEQUENCE [LARGE SCALE GENOMIC DNA]</scope>
    <source>
        <strain evidence="3">EP-1</strain>
        <tissue evidence="3">Whole</tissue>
    </source>
</reference>
<name>A0AAN9ACH1_HALRR</name>
<dbReference type="GO" id="GO:0006508">
    <property type="term" value="P:proteolysis"/>
    <property type="evidence" value="ECO:0007669"/>
    <property type="project" value="InterPro"/>
</dbReference>
<feature type="domain" description="Peptidase S1" evidence="2">
    <location>
        <begin position="86"/>
        <end position="356"/>
    </location>
</feature>
<dbReference type="Pfam" id="PF00089">
    <property type="entry name" value="Trypsin"/>
    <property type="match status" value="1"/>
</dbReference>
<dbReference type="InterPro" id="IPR051333">
    <property type="entry name" value="CLIP_Serine_Protease"/>
</dbReference>
<dbReference type="SUPFAM" id="SSF50494">
    <property type="entry name" value="Trypsin-like serine proteases"/>
    <property type="match status" value="1"/>
</dbReference>
<organism evidence="3 4">
    <name type="scientific">Halocaridina rubra</name>
    <name type="common">Hawaiian red shrimp</name>
    <dbReference type="NCBI Taxonomy" id="373956"/>
    <lineage>
        <taxon>Eukaryota</taxon>
        <taxon>Metazoa</taxon>
        <taxon>Ecdysozoa</taxon>
        <taxon>Arthropoda</taxon>
        <taxon>Crustacea</taxon>
        <taxon>Multicrustacea</taxon>
        <taxon>Malacostraca</taxon>
        <taxon>Eumalacostraca</taxon>
        <taxon>Eucarida</taxon>
        <taxon>Decapoda</taxon>
        <taxon>Pleocyemata</taxon>
        <taxon>Caridea</taxon>
        <taxon>Atyoidea</taxon>
        <taxon>Atyidae</taxon>
        <taxon>Halocaridina</taxon>
    </lineage>
</organism>
<dbReference type="GO" id="GO:0004252">
    <property type="term" value="F:serine-type endopeptidase activity"/>
    <property type="evidence" value="ECO:0007669"/>
    <property type="project" value="InterPro"/>
</dbReference>
<dbReference type="PANTHER" id="PTHR24260">
    <property type="match status" value="1"/>
</dbReference>